<dbReference type="InterPro" id="IPR032828">
    <property type="entry name" value="PolyA_RNA-bd"/>
</dbReference>
<dbReference type="Gene3D" id="1.10.246.80">
    <property type="match status" value="1"/>
</dbReference>
<dbReference type="NCBIfam" id="NF009814">
    <property type="entry name" value="PRK13299.1"/>
    <property type="match status" value="1"/>
</dbReference>
<dbReference type="GO" id="GO:0042245">
    <property type="term" value="P:RNA repair"/>
    <property type="evidence" value="ECO:0007669"/>
    <property type="project" value="UniProtKB-KW"/>
</dbReference>
<dbReference type="PANTHER" id="PTHR46173:SF1">
    <property type="entry name" value="CCA TRNA NUCLEOTIDYLTRANSFERASE 1, MITOCHONDRIAL"/>
    <property type="match status" value="1"/>
</dbReference>
<keyword evidence="10 11" id="KW-0694">RNA-binding</keyword>
<name>A0A0K8MKJ7_9LACO</name>
<feature type="binding site" evidence="11">
    <location>
        <position position="116"/>
    </location>
    <ligand>
        <name>CTP</name>
        <dbReference type="ChEBI" id="CHEBI:37563"/>
    </ligand>
</feature>
<dbReference type="RefSeq" id="WP_061993710.1">
    <property type="nucleotide sequence ID" value="NZ_DF968005.1"/>
</dbReference>
<dbReference type="GO" id="GO:0160016">
    <property type="term" value="F:CCACCA tRNA nucleotidyltransferase activity"/>
    <property type="evidence" value="ECO:0007669"/>
    <property type="project" value="RHEA"/>
</dbReference>
<feature type="binding site" evidence="11">
    <location>
        <position position="162"/>
    </location>
    <ligand>
        <name>CTP</name>
        <dbReference type="ChEBI" id="CHEBI:37563"/>
    </ligand>
</feature>
<dbReference type="InterPro" id="IPR032810">
    <property type="entry name" value="CCA-adding_enz_C"/>
</dbReference>
<keyword evidence="4 11" id="KW-0548">Nucleotidyltransferase</keyword>
<dbReference type="GO" id="GO:0004810">
    <property type="term" value="F:CCA tRNA nucleotidyltransferase activity"/>
    <property type="evidence" value="ECO:0007669"/>
    <property type="project" value="UniProtKB-UniRule"/>
</dbReference>
<feature type="binding site" evidence="11">
    <location>
        <position position="45"/>
    </location>
    <ligand>
        <name>Mg(2+)</name>
        <dbReference type="ChEBI" id="CHEBI:18420"/>
    </ligand>
</feature>
<evidence type="ECO:0000256" key="1">
    <source>
        <dbReference type="ARBA" id="ARBA00001946"/>
    </source>
</evidence>
<keyword evidence="7 11" id="KW-0692">RNA repair</keyword>
<evidence type="ECO:0000256" key="5">
    <source>
        <dbReference type="ARBA" id="ARBA00022723"/>
    </source>
</evidence>
<feature type="binding site" evidence="11">
    <location>
        <position position="35"/>
    </location>
    <ligand>
        <name>ATP</name>
        <dbReference type="ChEBI" id="CHEBI:30616"/>
    </ligand>
</feature>
<comment type="catalytic activity">
    <reaction evidence="11">
        <text>a tRNA precursor + 2 CTP + ATP = a tRNA with a 3' CCA end + 3 diphosphate</text>
        <dbReference type="Rhea" id="RHEA:14433"/>
        <dbReference type="Rhea" id="RHEA-COMP:10465"/>
        <dbReference type="Rhea" id="RHEA-COMP:10468"/>
        <dbReference type="ChEBI" id="CHEBI:30616"/>
        <dbReference type="ChEBI" id="CHEBI:33019"/>
        <dbReference type="ChEBI" id="CHEBI:37563"/>
        <dbReference type="ChEBI" id="CHEBI:74896"/>
        <dbReference type="ChEBI" id="CHEBI:83071"/>
        <dbReference type="EC" id="2.7.7.72"/>
    </reaction>
</comment>
<dbReference type="PANTHER" id="PTHR46173">
    <property type="entry name" value="CCA TRNA NUCLEOTIDYLTRANSFERASE 1, MITOCHONDRIAL"/>
    <property type="match status" value="1"/>
</dbReference>
<feature type="binding site" evidence="11">
    <location>
        <position position="116"/>
    </location>
    <ligand>
        <name>ATP</name>
        <dbReference type="ChEBI" id="CHEBI:30616"/>
    </ligand>
</feature>
<comment type="similarity">
    <text evidence="11">Belongs to the tRNA nucleotidyltransferase/poly(A) polymerase family. Bacterial CCA-adding enzyme type 3 subfamily.</text>
</comment>
<proteinExistence type="inferred from homology"/>
<feature type="domain" description="CCA-adding enzyme C-terminal" evidence="14">
    <location>
        <begin position="252"/>
        <end position="397"/>
    </location>
</feature>
<dbReference type="Pfam" id="PF01743">
    <property type="entry name" value="PolyA_pol"/>
    <property type="match status" value="1"/>
</dbReference>
<dbReference type="EC" id="2.7.7.72" evidence="11"/>
<feature type="binding site" evidence="11">
    <location>
        <position position="165"/>
    </location>
    <ligand>
        <name>ATP</name>
        <dbReference type="ChEBI" id="CHEBI:30616"/>
    </ligand>
</feature>
<dbReference type="InterPro" id="IPR023068">
    <property type="entry name" value="CCA-adding_enz_firmicutes"/>
</dbReference>
<feature type="binding site" evidence="11">
    <location>
        <position position="32"/>
    </location>
    <ligand>
        <name>CTP</name>
        <dbReference type="ChEBI" id="CHEBI:37563"/>
    </ligand>
</feature>
<dbReference type="InterPro" id="IPR002646">
    <property type="entry name" value="PolA_pol_head_dom"/>
</dbReference>
<comment type="subunit">
    <text evidence="11">Homodimer.</text>
</comment>
<dbReference type="Gene3D" id="3.30.460.10">
    <property type="entry name" value="Beta Polymerase, domain 2"/>
    <property type="match status" value="1"/>
</dbReference>
<evidence type="ECO:0000256" key="2">
    <source>
        <dbReference type="ARBA" id="ARBA00022679"/>
    </source>
</evidence>
<evidence type="ECO:0000256" key="3">
    <source>
        <dbReference type="ARBA" id="ARBA00022694"/>
    </source>
</evidence>
<dbReference type="CDD" id="cd05398">
    <property type="entry name" value="NT_ClassII-CCAase"/>
    <property type="match status" value="1"/>
</dbReference>
<dbReference type="GO" id="GO:0000049">
    <property type="term" value="F:tRNA binding"/>
    <property type="evidence" value="ECO:0007669"/>
    <property type="project" value="UniProtKB-UniRule"/>
</dbReference>
<keyword evidence="9 11" id="KW-0460">Magnesium</keyword>
<feature type="binding site" evidence="11">
    <location>
        <position position="159"/>
    </location>
    <ligand>
        <name>ATP</name>
        <dbReference type="ChEBI" id="CHEBI:30616"/>
    </ligand>
</feature>
<comment type="function">
    <text evidence="11">Catalyzes the addition and repair of the essential 3'-terminal CCA sequence in tRNAs without using a nucleic acid template. Adds these three nucleotides in the order of C, C, and A to the tRNA nucleotide-73, using CTP and ATP as substrates and producing inorganic pyrophosphate. tRNA 3'-terminal CCA addition is required both for tRNA processing and repair. Also involved in tRNA surveillance by mediating tandem CCA addition to generate a CCACCA at the 3' terminus of unstable tRNAs. While stable tRNAs receive only 3'-terminal CCA, unstable tRNAs are marked with CCACCA and rapidly degraded.</text>
</comment>
<feature type="domain" description="tRNA nucleotidyltransferase/poly(A) polymerase RNA and SrmB- binding" evidence="13">
    <location>
        <begin position="174"/>
        <end position="230"/>
    </location>
</feature>
<feature type="binding site" evidence="11">
    <location>
        <position position="165"/>
    </location>
    <ligand>
        <name>CTP</name>
        <dbReference type="ChEBI" id="CHEBI:37563"/>
    </ligand>
</feature>
<dbReference type="SUPFAM" id="SSF81301">
    <property type="entry name" value="Nucleotidyltransferase"/>
    <property type="match status" value="1"/>
</dbReference>
<evidence type="ECO:0000256" key="8">
    <source>
        <dbReference type="ARBA" id="ARBA00022840"/>
    </source>
</evidence>
<keyword evidence="5 11" id="KW-0479">Metal-binding</keyword>
<dbReference type="GO" id="GO:0001680">
    <property type="term" value="P:tRNA 3'-terminal CCA addition"/>
    <property type="evidence" value="ECO:0007669"/>
    <property type="project" value="UniProtKB-UniRule"/>
</dbReference>
<dbReference type="GO" id="GO:0000287">
    <property type="term" value="F:magnesium ion binding"/>
    <property type="evidence" value="ECO:0007669"/>
    <property type="project" value="UniProtKB-UniRule"/>
</dbReference>
<dbReference type="SUPFAM" id="SSF81891">
    <property type="entry name" value="Poly A polymerase C-terminal region-like"/>
    <property type="match status" value="1"/>
</dbReference>
<feature type="binding site" evidence="11">
    <location>
        <position position="162"/>
    </location>
    <ligand>
        <name>ATP</name>
        <dbReference type="ChEBI" id="CHEBI:30616"/>
    </ligand>
</feature>
<comment type="cofactor">
    <cofactor evidence="1 11">
        <name>Mg(2+)</name>
        <dbReference type="ChEBI" id="CHEBI:18420"/>
    </cofactor>
</comment>
<evidence type="ECO:0000256" key="10">
    <source>
        <dbReference type="ARBA" id="ARBA00022884"/>
    </source>
</evidence>
<keyword evidence="2 11" id="KW-0808">Transferase</keyword>
<evidence type="ECO:0000313" key="15">
    <source>
        <dbReference type="EMBL" id="GAP00420.1"/>
    </source>
</evidence>
<gene>
    <name evidence="15" type="primary">pcnB</name>
    <name evidence="11" type="synonym">cca</name>
    <name evidence="15" type="ORF">FFIC_284370</name>
</gene>
<feature type="binding site" evidence="11">
    <location>
        <position position="159"/>
    </location>
    <ligand>
        <name>CTP</name>
        <dbReference type="ChEBI" id="CHEBI:37563"/>
    </ligand>
</feature>
<dbReference type="AlphaFoldDB" id="A0A0K8MKJ7"/>
<organism evidence="15 16">
    <name type="scientific">Fructobacillus ficulneus</name>
    <dbReference type="NCBI Taxonomy" id="157463"/>
    <lineage>
        <taxon>Bacteria</taxon>
        <taxon>Bacillati</taxon>
        <taxon>Bacillota</taxon>
        <taxon>Bacilli</taxon>
        <taxon>Lactobacillales</taxon>
        <taxon>Lactobacillaceae</taxon>
        <taxon>Fructobacillus</taxon>
    </lineage>
</organism>
<dbReference type="GO" id="GO:0005524">
    <property type="term" value="F:ATP binding"/>
    <property type="evidence" value="ECO:0007669"/>
    <property type="project" value="UniProtKB-UniRule"/>
</dbReference>
<dbReference type="OrthoDB" id="9805698at2"/>
<keyword evidence="3 11" id="KW-0819">tRNA processing</keyword>
<feature type="domain" description="Poly A polymerase head" evidence="12">
    <location>
        <begin position="27"/>
        <end position="147"/>
    </location>
</feature>
<evidence type="ECO:0000259" key="14">
    <source>
        <dbReference type="Pfam" id="PF13735"/>
    </source>
</evidence>
<reference evidence="15 16" key="1">
    <citation type="journal article" date="2015" name="BMC Genomics">
        <title>Comparative genomics of Fructobacillus spp. and Leuconostoc spp. reveals niche-specific evolution of Fructobacillus spp.</title>
        <authorList>
            <person name="Endo A."/>
            <person name="Tanizawa Y."/>
            <person name="Tanaka N."/>
            <person name="Maeno S."/>
            <person name="Kumar H."/>
            <person name="Shiwa Y."/>
            <person name="Okada S."/>
            <person name="Yoshikawa H."/>
            <person name="Dicks L."/>
            <person name="Nakagawa J."/>
            <person name="Arita M."/>
        </authorList>
    </citation>
    <scope>NUCLEOTIDE SEQUENCE [LARGE SCALE GENOMIC DNA]</scope>
    <source>
        <strain evidence="15 16">JCM 12225</strain>
    </source>
</reference>
<comment type="catalytic activity">
    <reaction evidence="11">
        <text>a tRNA with a 3' CCA end + 2 CTP + ATP = a tRNA with a 3' CCACCA end + 3 diphosphate</text>
        <dbReference type="Rhea" id="RHEA:76235"/>
        <dbReference type="Rhea" id="RHEA-COMP:10468"/>
        <dbReference type="Rhea" id="RHEA-COMP:18655"/>
        <dbReference type="ChEBI" id="CHEBI:30616"/>
        <dbReference type="ChEBI" id="CHEBI:33019"/>
        <dbReference type="ChEBI" id="CHEBI:37563"/>
        <dbReference type="ChEBI" id="CHEBI:83071"/>
        <dbReference type="ChEBI" id="CHEBI:195187"/>
    </reaction>
</comment>
<keyword evidence="6 11" id="KW-0547">Nucleotide-binding</keyword>
<keyword evidence="16" id="KW-1185">Reference proteome</keyword>
<dbReference type="Proteomes" id="UP000253891">
    <property type="component" value="Unassembled WGS sequence"/>
</dbReference>
<dbReference type="Pfam" id="PF12627">
    <property type="entry name" value="PolyA_pol_RNAbd"/>
    <property type="match status" value="1"/>
</dbReference>
<dbReference type="EMBL" id="DF968005">
    <property type="protein sequence ID" value="GAP00420.1"/>
    <property type="molecule type" value="Genomic_DNA"/>
</dbReference>
<evidence type="ECO:0000256" key="11">
    <source>
        <dbReference type="HAMAP-Rule" id="MF_01263"/>
    </source>
</evidence>
<dbReference type="STRING" id="157463.GCA_001047075_01304"/>
<keyword evidence="8 11" id="KW-0067">ATP-binding</keyword>
<dbReference type="InterPro" id="IPR043519">
    <property type="entry name" value="NT_sf"/>
</dbReference>
<evidence type="ECO:0000256" key="9">
    <source>
        <dbReference type="ARBA" id="ARBA00022842"/>
    </source>
</evidence>
<protein>
    <recommendedName>
        <fullName evidence="11">CCA-adding enzyme</fullName>
        <ecNumber evidence="11">2.7.7.72</ecNumber>
    </recommendedName>
    <alternativeName>
        <fullName evidence="11">CCA tRNA nucleotidyltransferase</fullName>
    </alternativeName>
    <alternativeName>
        <fullName evidence="11">tRNA CCA-pyrophosphorylase</fullName>
    </alternativeName>
    <alternativeName>
        <fullName evidence="11">tRNA adenylyl-/cytidylyl- transferase</fullName>
    </alternativeName>
    <alternativeName>
        <fullName evidence="11">tRNA nucleotidyltransferase</fullName>
    </alternativeName>
    <alternativeName>
        <fullName evidence="11">tRNA-NT</fullName>
    </alternativeName>
</protein>
<dbReference type="HAMAP" id="MF_01263">
    <property type="entry name" value="CCA_bact_type3"/>
    <property type="match status" value="1"/>
</dbReference>
<feature type="binding site" evidence="11">
    <location>
        <position position="32"/>
    </location>
    <ligand>
        <name>ATP</name>
        <dbReference type="ChEBI" id="CHEBI:30616"/>
    </ligand>
</feature>
<feature type="binding site" evidence="11">
    <location>
        <position position="168"/>
    </location>
    <ligand>
        <name>CTP</name>
        <dbReference type="ChEBI" id="CHEBI:37563"/>
    </ligand>
</feature>
<feature type="binding site" evidence="11">
    <location>
        <position position="35"/>
    </location>
    <ligand>
        <name>CTP</name>
        <dbReference type="ChEBI" id="CHEBI:37563"/>
    </ligand>
</feature>
<dbReference type="InterPro" id="IPR050264">
    <property type="entry name" value="Bact_CCA-adding_enz_type3_sf"/>
</dbReference>
<accession>A0A0K8MKJ7</accession>
<evidence type="ECO:0000259" key="13">
    <source>
        <dbReference type="Pfam" id="PF12627"/>
    </source>
</evidence>
<feature type="binding site" evidence="11">
    <location>
        <position position="168"/>
    </location>
    <ligand>
        <name>ATP</name>
        <dbReference type="ChEBI" id="CHEBI:30616"/>
    </ligand>
</feature>
<evidence type="ECO:0000313" key="16">
    <source>
        <dbReference type="Proteomes" id="UP000253891"/>
    </source>
</evidence>
<evidence type="ECO:0000259" key="12">
    <source>
        <dbReference type="Pfam" id="PF01743"/>
    </source>
</evidence>
<dbReference type="Pfam" id="PF13735">
    <property type="entry name" value="tRNA_NucTran2_2"/>
    <property type="match status" value="1"/>
</dbReference>
<evidence type="ECO:0000256" key="7">
    <source>
        <dbReference type="ARBA" id="ARBA00022800"/>
    </source>
</evidence>
<evidence type="ECO:0000256" key="4">
    <source>
        <dbReference type="ARBA" id="ARBA00022695"/>
    </source>
</evidence>
<sequence>MQLDNLPSELISAKPILDQINQAGFQAYFVGGCVRDIILNKAIHDVDIASSAYPEEIKKIFKKTVDTGIQHGTVMVLDHGEGYEITTFRTESTYTDFRRPDQVTFVRSLSKDLKRRDFTINAFALQADGQVIDYFDGLTDLDRQQIRAVGRAQERFTEDALRMMRALRFASQLDFTIEDQTFQALVNLGPNLEKIAVERIRVEFEKLLQGSSAGPALRLLLKAQLLPYLPGKTGRVTADHLNLVAGQLSQRQPSNEKVAWTIYLGQAGLSAPDLQDELRQWKLSRDVMQTVVALAPLLAQPKQISTWAIYEHNSQIETLVEALTIMGVENAVIQAVQTKYAALPIYSSKEIVLSGGDLIQQGLAQPGPALGQTLHQLEKAVALGQVENTKPAIIAWLRGNDNGNN</sequence>
<dbReference type="Gene3D" id="1.10.3090.10">
    <property type="entry name" value="cca-adding enzyme, domain 2"/>
    <property type="match status" value="1"/>
</dbReference>
<evidence type="ECO:0000256" key="6">
    <source>
        <dbReference type="ARBA" id="ARBA00022741"/>
    </source>
</evidence>
<comment type="miscellaneous">
    <text evidence="11">A single active site specifically recognizes both ATP and CTP and is responsible for their addition.</text>
</comment>
<feature type="binding site" evidence="11">
    <location>
        <position position="47"/>
    </location>
    <ligand>
        <name>Mg(2+)</name>
        <dbReference type="ChEBI" id="CHEBI:18420"/>
    </ligand>
</feature>